<feature type="domain" description="BHLH" evidence="7">
    <location>
        <begin position="165"/>
        <end position="215"/>
    </location>
</feature>
<gene>
    <name evidence="8" type="ORF">E2562_008492</name>
</gene>
<dbReference type="GO" id="GO:0005634">
    <property type="term" value="C:nucleus"/>
    <property type="evidence" value="ECO:0007669"/>
    <property type="project" value="UniProtKB-SubCell"/>
</dbReference>
<keyword evidence="4" id="KW-0804">Transcription</keyword>
<evidence type="ECO:0000259" key="7">
    <source>
        <dbReference type="PROSITE" id="PS50888"/>
    </source>
</evidence>
<dbReference type="InterPro" id="IPR024097">
    <property type="entry name" value="bHLH_ZIP_TF"/>
</dbReference>
<feature type="region of interest" description="Disordered" evidence="6">
    <location>
        <begin position="265"/>
        <end position="294"/>
    </location>
</feature>
<evidence type="ECO:0000256" key="6">
    <source>
        <dbReference type="SAM" id="MobiDB-lite"/>
    </source>
</evidence>
<name>A0A6G1EGJ2_9ORYZ</name>
<evidence type="ECO:0000256" key="1">
    <source>
        <dbReference type="ARBA" id="ARBA00004123"/>
    </source>
</evidence>
<dbReference type="Gene3D" id="4.10.280.10">
    <property type="entry name" value="Helix-loop-helix DNA-binding domain"/>
    <property type="match status" value="1"/>
</dbReference>
<dbReference type="PANTHER" id="PTHR12565:SF431">
    <property type="entry name" value="TRANSCRIPTION FACTOR BHLH137"/>
    <property type="match status" value="1"/>
</dbReference>
<dbReference type="PROSITE" id="PS50888">
    <property type="entry name" value="BHLH"/>
    <property type="match status" value="1"/>
</dbReference>
<keyword evidence="5" id="KW-0539">Nucleus</keyword>
<evidence type="ECO:0000256" key="5">
    <source>
        <dbReference type="ARBA" id="ARBA00023242"/>
    </source>
</evidence>
<evidence type="ECO:0000256" key="4">
    <source>
        <dbReference type="ARBA" id="ARBA00023163"/>
    </source>
</evidence>
<comment type="caution">
    <text evidence="8">The sequence shown here is derived from an EMBL/GenBank/DDBJ whole genome shotgun (WGS) entry which is preliminary data.</text>
</comment>
<protein>
    <recommendedName>
        <fullName evidence="7">BHLH domain-containing protein</fullName>
    </recommendedName>
</protein>
<evidence type="ECO:0000256" key="3">
    <source>
        <dbReference type="ARBA" id="ARBA00023015"/>
    </source>
</evidence>
<dbReference type="OrthoDB" id="1928604at2759"/>
<dbReference type="GO" id="GO:0003700">
    <property type="term" value="F:DNA-binding transcription factor activity"/>
    <property type="evidence" value="ECO:0007669"/>
    <property type="project" value="TreeGrafter"/>
</dbReference>
<evidence type="ECO:0000256" key="2">
    <source>
        <dbReference type="ARBA" id="ARBA00005510"/>
    </source>
</evidence>
<evidence type="ECO:0000313" key="8">
    <source>
        <dbReference type="EMBL" id="KAF0924195.1"/>
    </source>
</evidence>
<dbReference type="InterPro" id="IPR011598">
    <property type="entry name" value="bHLH_dom"/>
</dbReference>
<reference evidence="8 9" key="1">
    <citation type="submission" date="2019-11" db="EMBL/GenBank/DDBJ databases">
        <title>Whole genome sequence of Oryza granulata.</title>
        <authorList>
            <person name="Li W."/>
        </authorList>
    </citation>
    <scope>NUCLEOTIDE SEQUENCE [LARGE SCALE GENOMIC DNA]</scope>
    <source>
        <strain evidence="9">cv. Menghai</strain>
        <tissue evidence="8">Leaf</tissue>
    </source>
</reference>
<dbReference type="InterPro" id="IPR036638">
    <property type="entry name" value="HLH_DNA-bd_sf"/>
</dbReference>
<dbReference type="SUPFAM" id="SSF47459">
    <property type="entry name" value="HLH, helix-loop-helix DNA-binding domain"/>
    <property type="match status" value="1"/>
</dbReference>
<dbReference type="AlphaFoldDB" id="A0A6G1EGJ2"/>
<keyword evidence="9" id="KW-1185">Reference proteome</keyword>
<dbReference type="Proteomes" id="UP000479710">
    <property type="component" value="Unassembled WGS sequence"/>
</dbReference>
<sequence length="326" mass="35025">MESFSAQHEHEQQLHQSSSSLLPYCFLDTLPAPAHSQAGFPAVSNLEAAAAAAAAIATYESSSTSLSMLYSPMVMPLQESPLSFEAAATGNKKWMPGIQGSCTCSLGSTQETDGSWGKSRKLKRSNVGVKGLEEKKARVHGDVKAKEAGGEPPAGYIHVRARRGQATDSHSLAERVRREKISQRMKMLHSLVPGCDKVTGKALMLDEIISYVQSLQNQVEFLSMKLASLSPMMYEFGQGIHMYPDVLPQLAKMPHELVQCMGQGDQMGSTGAPASISLQGGPTGFAQDGSSSSSSHMNMVVMQVGEQGRQGPLHQVEMSSSLCFFQ</sequence>
<organism evidence="8 9">
    <name type="scientific">Oryza meyeriana var. granulata</name>
    <dbReference type="NCBI Taxonomy" id="110450"/>
    <lineage>
        <taxon>Eukaryota</taxon>
        <taxon>Viridiplantae</taxon>
        <taxon>Streptophyta</taxon>
        <taxon>Embryophyta</taxon>
        <taxon>Tracheophyta</taxon>
        <taxon>Spermatophyta</taxon>
        <taxon>Magnoliopsida</taxon>
        <taxon>Liliopsida</taxon>
        <taxon>Poales</taxon>
        <taxon>Poaceae</taxon>
        <taxon>BOP clade</taxon>
        <taxon>Oryzoideae</taxon>
        <taxon>Oryzeae</taxon>
        <taxon>Oryzinae</taxon>
        <taxon>Oryza</taxon>
        <taxon>Oryza meyeriana</taxon>
    </lineage>
</organism>
<dbReference type="Pfam" id="PF00010">
    <property type="entry name" value="HLH"/>
    <property type="match status" value="1"/>
</dbReference>
<proteinExistence type="inferred from homology"/>
<dbReference type="PANTHER" id="PTHR12565">
    <property type="entry name" value="STEROL REGULATORY ELEMENT-BINDING PROTEIN"/>
    <property type="match status" value="1"/>
</dbReference>
<dbReference type="FunFam" id="4.10.280.10:FF:000002">
    <property type="entry name" value="Basic helix-loop-helix transcription factor"/>
    <property type="match status" value="1"/>
</dbReference>
<dbReference type="SMART" id="SM00353">
    <property type="entry name" value="HLH"/>
    <property type="match status" value="1"/>
</dbReference>
<evidence type="ECO:0000313" key="9">
    <source>
        <dbReference type="Proteomes" id="UP000479710"/>
    </source>
</evidence>
<dbReference type="EMBL" id="SPHZ02000003">
    <property type="protein sequence ID" value="KAF0924195.1"/>
    <property type="molecule type" value="Genomic_DNA"/>
</dbReference>
<comment type="similarity">
    <text evidence="2">Belongs to the bHLH protein family.</text>
</comment>
<dbReference type="GO" id="GO:0046983">
    <property type="term" value="F:protein dimerization activity"/>
    <property type="evidence" value="ECO:0007669"/>
    <property type="project" value="InterPro"/>
</dbReference>
<keyword evidence="3" id="KW-0805">Transcription regulation</keyword>
<accession>A0A6G1EGJ2</accession>
<comment type="subcellular location">
    <subcellularLocation>
        <location evidence="1">Nucleus</location>
    </subcellularLocation>
</comment>
<dbReference type="CDD" id="cd18919">
    <property type="entry name" value="bHLH_AtBPE_like"/>
    <property type="match status" value="1"/>
</dbReference>